<dbReference type="GO" id="GO:0016301">
    <property type="term" value="F:kinase activity"/>
    <property type="evidence" value="ECO:0007669"/>
    <property type="project" value="InterPro"/>
</dbReference>
<evidence type="ECO:0000259" key="1">
    <source>
        <dbReference type="PROSITE" id="PS51459"/>
    </source>
</evidence>
<dbReference type="EMBL" id="LYXE01000080">
    <property type="protein sequence ID" value="PDV99175.1"/>
    <property type="molecule type" value="Genomic_DNA"/>
</dbReference>
<dbReference type="InterPro" id="IPR006440">
    <property type="entry name" value="Doc"/>
</dbReference>
<dbReference type="PANTHER" id="PTHR39426:SF1">
    <property type="entry name" value="HOMOLOGY TO DEATH-ON-CURING PROTEIN OF PHAGE P1"/>
    <property type="match status" value="1"/>
</dbReference>
<comment type="caution">
    <text evidence="2">The sequence shown here is derived from an EMBL/GenBank/DDBJ whole genome shotgun (WGS) entry which is preliminary data.</text>
</comment>
<dbReference type="Pfam" id="PF02661">
    <property type="entry name" value="Fic"/>
    <property type="match status" value="1"/>
</dbReference>
<dbReference type="PANTHER" id="PTHR39426">
    <property type="entry name" value="HOMOLOGY TO DEATH-ON-CURING PROTEIN OF PHAGE P1"/>
    <property type="match status" value="1"/>
</dbReference>
<dbReference type="Gene3D" id="1.20.120.1870">
    <property type="entry name" value="Fic/DOC protein, Fido domain"/>
    <property type="match status" value="1"/>
</dbReference>
<sequence>MHYLDATDLLIIHQALIEQFGGMPGITEAGFARLQAAAATPQQSMFEIDLYPDLASKIGALAYALIRGHPFSDGNKRVAVVALDLMATLNGARLTASNDEMYTLAIEAAEHRARAEVIAWVREHLMVTNA</sequence>
<protein>
    <recommendedName>
        <fullName evidence="1">Fido domain-containing protein</fullName>
    </recommendedName>
</protein>
<keyword evidence="3" id="KW-1185">Reference proteome</keyword>
<dbReference type="RefSeq" id="WP_097652319.1">
    <property type="nucleotide sequence ID" value="NZ_LYXE01000080.1"/>
</dbReference>
<evidence type="ECO:0000313" key="3">
    <source>
        <dbReference type="Proteomes" id="UP000220922"/>
    </source>
</evidence>
<reference evidence="2 3" key="1">
    <citation type="submission" date="2016-05" db="EMBL/GenBank/DDBJ databases">
        <authorList>
            <person name="Lavstsen T."/>
            <person name="Jespersen J.S."/>
        </authorList>
    </citation>
    <scope>NUCLEOTIDE SEQUENCE [LARGE SCALE GENOMIC DNA]</scope>
    <source>
        <strain evidence="2 3">B7-9</strain>
    </source>
</reference>
<name>A0A2H3L324_9CHLR</name>
<dbReference type="AlphaFoldDB" id="A0A2H3L324"/>
<dbReference type="NCBIfam" id="TIGR01550">
    <property type="entry name" value="DOC_P1"/>
    <property type="match status" value="1"/>
</dbReference>
<feature type="domain" description="Fido" evidence="1">
    <location>
        <begin position="4"/>
        <end position="123"/>
    </location>
</feature>
<dbReference type="Proteomes" id="UP000220922">
    <property type="component" value="Unassembled WGS sequence"/>
</dbReference>
<evidence type="ECO:0000313" key="2">
    <source>
        <dbReference type="EMBL" id="PDV99175.1"/>
    </source>
</evidence>
<proteinExistence type="predicted"/>
<gene>
    <name evidence="2" type="ORF">A9Q02_13255</name>
</gene>
<organism evidence="2 3">
    <name type="scientific">Candidatus Chloroploca asiatica</name>
    <dbReference type="NCBI Taxonomy" id="1506545"/>
    <lineage>
        <taxon>Bacteria</taxon>
        <taxon>Bacillati</taxon>
        <taxon>Chloroflexota</taxon>
        <taxon>Chloroflexia</taxon>
        <taxon>Chloroflexales</taxon>
        <taxon>Chloroflexineae</taxon>
        <taxon>Oscillochloridaceae</taxon>
        <taxon>Candidatus Chloroploca</taxon>
    </lineage>
</organism>
<dbReference type="InterPro" id="IPR036597">
    <property type="entry name" value="Fido-like_dom_sf"/>
</dbReference>
<dbReference type="InterPro" id="IPR053737">
    <property type="entry name" value="Type_II_TA_Toxin"/>
</dbReference>
<dbReference type="InterPro" id="IPR003812">
    <property type="entry name" value="Fido"/>
</dbReference>
<dbReference type="OrthoDB" id="9802752at2"/>
<accession>A0A2H3L324</accession>
<dbReference type="PROSITE" id="PS51459">
    <property type="entry name" value="FIDO"/>
    <property type="match status" value="1"/>
</dbReference>
<dbReference type="SUPFAM" id="SSF140931">
    <property type="entry name" value="Fic-like"/>
    <property type="match status" value="1"/>
</dbReference>